<proteinExistence type="predicted"/>
<comment type="caution">
    <text evidence="2">The sequence shown here is derived from an EMBL/GenBank/DDBJ whole genome shotgun (WGS) entry which is preliminary data.</text>
</comment>
<organism evidence="2 3">
    <name type="scientific">Candidatus Sungiibacteriota bacterium</name>
    <dbReference type="NCBI Taxonomy" id="2750080"/>
    <lineage>
        <taxon>Bacteria</taxon>
        <taxon>Candidatus Sungiibacteriota</taxon>
    </lineage>
</organism>
<dbReference type="AlphaFoldDB" id="A0A9D6DQL8"/>
<keyword evidence="1" id="KW-1133">Transmembrane helix</keyword>
<keyword evidence="1" id="KW-0472">Membrane</keyword>
<sequence length="146" mass="16557">MNRTNAVLISSFVVFFIFVGYMVFKEAGRDGYDYNLDREDVIEFFTQKINEVSPEPPVLGGKWLVTRFRFASGNMVYVEYEDGHIARAFLLILTKTVATAPDYRIIGFFEPGPLGYKLLAGEDSAAGQPQEIYEHNETAGKWIKVN</sequence>
<accession>A0A9D6DQL8</accession>
<reference evidence="2" key="1">
    <citation type="submission" date="2020-07" db="EMBL/GenBank/DDBJ databases">
        <title>Huge and variable diversity of episymbiotic CPR bacteria and DPANN archaea in groundwater ecosystems.</title>
        <authorList>
            <person name="He C.Y."/>
            <person name="Keren R."/>
            <person name="Whittaker M."/>
            <person name="Farag I.F."/>
            <person name="Doudna J."/>
            <person name="Cate J.H.D."/>
            <person name="Banfield J.F."/>
        </authorList>
    </citation>
    <scope>NUCLEOTIDE SEQUENCE</scope>
    <source>
        <strain evidence="2">NC_groundwater_191_Ag_S-0.1um_45_8</strain>
    </source>
</reference>
<dbReference type="Proteomes" id="UP000786662">
    <property type="component" value="Unassembled WGS sequence"/>
</dbReference>
<protein>
    <submittedName>
        <fullName evidence="2">Uncharacterized protein</fullName>
    </submittedName>
</protein>
<feature type="transmembrane region" description="Helical" evidence="1">
    <location>
        <begin position="6"/>
        <end position="24"/>
    </location>
</feature>
<evidence type="ECO:0000313" key="2">
    <source>
        <dbReference type="EMBL" id="MBI2052479.1"/>
    </source>
</evidence>
<keyword evidence="1" id="KW-0812">Transmembrane</keyword>
<evidence type="ECO:0000256" key="1">
    <source>
        <dbReference type="SAM" id="Phobius"/>
    </source>
</evidence>
<dbReference type="EMBL" id="JACOYY010000065">
    <property type="protein sequence ID" value="MBI2052479.1"/>
    <property type="molecule type" value="Genomic_DNA"/>
</dbReference>
<evidence type="ECO:0000313" key="3">
    <source>
        <dbReference type="Proteomes" id="UP000786662"/>
    </source>
</evidence>
<gene>
    <name evidence="2" type="ORF">HYT38_02255</name>
</gene>
<name>A0A9D6DQL8_9BACT</name>